<gene>
    <name evidence="2" type="ORF">WS70_27960</name>
</gene>
<feature type="region of interest" description="Disordered" evidence="1">
    <location>
        <begin position="64"/>
        <end position="106"/>
    </location>
</feature>
<dbReference type="AlphaFoldDB" id="A0A1B4FPB6"/>
<evidence type="ECO:0000313" key="2">
    <source>
        <dbReference type="EMBL" id="AOJ05511.1"/>
    </source>
</evidence>
<protein>
    <submittedName>
        <fullName evidence="2">Uncharacterized protein</fullName>
    </submittedName>
</protein>
<keyword evidence="3" id="KW-1185">Reference proteome</keyword>
<accession>A0A1B4FPB6</accession>
<evidence type="ECO:0000256" key="1">
    <source>
        <dbReference type="SAM" id="MobiDB-lite"/>
    </source>
</evidence>
<feature type="compositionally biased region" description="Basic and acidic residues" evidence="1">
    <location>
        <begin position="136"/>
        <end position="145"/>
    </location>
</feature>
<dbReference type="Proteomes" id="UP000062519">
    <property type="component" value="Chromosome 2"/>
</dbReference>
<evidence type="ECO:0000313" key="3">
    <source>
        <dbReference type="Proteomes" id="UP000062519"/>
    </source>
</evidence>
<feature type="region of interest" description="Disordered" evidence="1">
    <location>
        <begin position="122"/>
        <end position="145"/>
    </location>
</feature>
<dbReference type="KEGG" id="buu:WS70_27960"/>
<name>A0A1B4FPB6_9BURK</name>
<organism evidence="2 3">
    <name type="scientific">Burkholderia mayonis</name>
    <dbReference type="NCBI Taxonomy" id="1385591"/>
    <lineage>
        <taxon>Bacteria</taxon>
        <taxon>Pseudomonadati</taxon>
        <taxon>Pseudomonadota</taxon>
        <taxon>Betaproteobacteria</taxon>
        <taxon>Burkholderiales</taxon>
        <taxon>Burkholderiaceae</taxon>
        <taxon>Burkholderia</taxon>
        <taxon>pseudomallei group</taxon>
    </lineage>
</organism>
<feature type="region of interest" description="Disordered" evidence="1">
    <location>
        <begin position="1"/>
        <end position="22"/>
    </location>
</feature>
<feature type="compositionally biased region" description="Basic and acidic residues" evidence="1">
    <location>
        <begin position="64"/>
        <end position="75"/>
    </location>
</feature>
<dbReference type="RefSeq" id="WP_059596896.1">
    <property type="nucleotide sequence ID" value="NZ_CP013387.1"/>
</dbReference>
<sequence length="145" mass="15828">MHAASQAIRVPSRPRRGQHPDIPDMVGLLIDDGDRPCNICNAGVRIAGEASAANSRVTRAREMKTGYRPDAEHRALHAPAPRRSRRQAGNELAPSKHATCAKPLTHRTDDLVVRHSLARAAIEKTHSSIAARRTSHSNDDASRID</sequence>
<dbReference type="EMBL" id="CP013387">
    <property type="protein sequence ID" value="AOJ05511.1"/>
    <property type="molecule type" value="Genomic_DNA"/>
</dbReference>
<proteinExistence type="predicted"/>
<reference evidence="2 3" key="1">
    <citation type="submission" date="2015-12" db="EMBL/GenBank/DDBJ databases">
        <title>Diversity of Burkholderia near neighbor genomes.</title>
        <authorList>
            <person name="Sahl J."/>
            <person name="Wagner D."/>
            <person name="Keim P."/>
        </authorList>
    </citation>
    <scope>NUCLEOTIDE SEQUENCE [LARGE SCALE GENOMIC DNA]</scope>
    <source>
        <strain evidence="2 3">BDU6</strain>
    </source>
</reference>